<evidence type="ECO:0000313" key="1">
    <source>
        <dbReference type="EMBL" id="MXU89386.1"/>
    </source>
</evidence>
<accession>A0A6B0UI82</accession>
<dbReference type="EMBL" id="GIFC01007303">
    <property type="protein sequence ID" value="MXU89386.1"/>
    <property type="molecule type" value="Transcribed_RNA"/>
</dbReference>
<organism evidence="1">
    <name type="scientific">Ixodes ricinus</name>
    <name type="common">Common tick</name>
    <name type="synonym">Acarus ricinus</name>
    <dbReference type="NCBI Taxonomy" id="34613"/>
    <lineage>
        <taxon>Eukaryota</taxon>
        <taxon>Metazoa</taxon>
        <taxon>Ecdysozoa</taxon>
        <taxon>Arthropoda</taxon>
        <taxon>Chelicerata</taxon>
        <taxon>Arachnida</taxon>
        <taxon>Acari</taxon>
        <taxon>Parasitiformes</taxon>
        <taxon>Ixodida</taxon>
        <taxon>Ixodoidea</taxon>
        <taxon>Ixodidae</taxon>
        <taxon>Ixodinae</taxon>
        <taxon>Ixodes</taxon>
    </lineage>
</organism>
<dbReference type="AlphaFoldDB" id="A0A6B0UI82"/>
<protein>
    <submittedName>
        <fullName evidence="1">Putative secreted protein</fullName>
    </submittedName>
</protein>
<proteinExistence type="predicted"/>
<sequence length="107" mass="12033">MMASIPSFPLCLFWSHGTQQSHIGYDAPRYHNKVAIGFQLVETLSQSSCDRAKAILFGRARGIVLFFGNNCRLENGLIDIRRPNRICKAIDKATARKICAPFEISVY</sequence>
<reference evidence="1" key="1">
    <citation type="submission" date="2019-12" db="EMBL/GenBank/DDBJ databases">
        <title>An insight into the sialome of adult female Ixodes ricinus ticks feeding for 6 days.</title>
        <authorList>
            <person name="Perner J."/>
            <person name="Ribeiro J.M.C."/>
        </authorList>
    </citation>
    <scope>NUCLEOTIDE SEQUENCE</scope>
    <source>
        <strain evidence="1">Semi-engorged</strain>
        <tissue evidence="1">Salivary glands</tissue>
    </source>
</reference>
<name>A0A6B0UI82_IXORI</name>